<accession>B7FT08</accession>
<evidence type="ECO:0000313" key="2">
    <source>
        <dbReference type="Proteomes" id="UP000000759"/>
    </source>
</evidence>
<dbReference type="InParanoid" id="B7FT08"/>
<dbReference type="eggNOG" id="KOG2919">
    <property type="taxonomic scope" value="Eukaryota"/>
</dbReference>
<proteinExistence type="predicted"/>
<sequence>MVTSKFSVSPGLVAESSDIRGYENFPQGCAFSPDGLCVLTSTAGDSQLRLYNTPPPPEEGCPDDQQNAAIPDLTTPWQAALISQGTDTVRSYEWYPTMASNNPASCCFLATCRDQPIHLYDAYTGVVRATYRPYNALDELESPTVLSFRPDGQRIVAGGFRTDRVLHVFDTAIPGRESTTLRLGKTRRSRDGAKGLVSALAWGGDSGNGRLLCVGTYAPGSIYVYDDRTGTTPSGAILDGVCVVGHGRSHSKKKRRFAVVQNENSDEDNEDSKTWLSAARVKWFQQRAQGGVTQLAFAPHNHNYTLFSTSRRGNAVLVWDLRMLSSQPDYQSTPVRGLGSFATDNQTNQRIEFALDESGQTIFVGGIKRCVRIYDVASGDCTGTVDGLDDVANGVSFTNSSRGGLLAIATGCRRFPSEEDFDNDTSITDGTGDAKPGFLRVYRIPKPADLEDEALTEKSEQLDDGSI</sequence>
<dbReference type="InterPro" id="IPR001680">
    <property type="entry name" value="WD40_rpt"/>
</dbReference>
<dbReference type="PANTHER" id="PTHR13211:SF0">
    <property type="entry name" value="TELOMERASE CAJAL BODY PROTEIN 1"/>
    <property type="match status" value="1"/>
</dbReference>
<dbReference type="AlphaFoldDB" id="B7FT08"/>
<dbReference type="SUPFAM" id="SSF50978">
    <property type="entry name" value="WD40 repeat-like"/>
    <property type="match status" value="1"/>
</dbReference>
<dbReference type="OMA" id="SFYATCR"/>
<gene>
    <name evidence="1" type="ORF">PHATRDRAFT_43656</name>
</gene>
<dbReference type="Gene3D" id="2.130.10.10">
    <property type="entry name" value="YVTN repeat-like/Quinoprotein amine dehydrogenase"/>
    <property type="match status" value="2"/>
</dbReference>
<dbReference type="InterPro" id="IPR051150">
    <property type="entry name" value="SWT21/TCAB1_mRNA_Telomere"/>
</dbReference>
<dbReference type="OrthoDB" id="239865at2759"/>
<dbReference type="STRING" id="556484.B7FT08"/>
<dbReference type="InterPro" id="IPR036322">
    <property type="entry name" value="WD40_repeat_dom_sf"/>
</dbReference>
<dbReference type="SMART" id="SM00320">
    <property type="entry name" value="WD40"/>
    <property type="match status" value="5"/>
</dbReference>
<dbReference type="Proteomes" id="UP000000759">
    <property type="component" value="Chromosome 2"/>
</dbReference>
<dbReference type="InterPro" id="IPR015943">
    <property type="entry name" value="WD40/YVTN_repeat-like_dom_sf"/>
</dbReference>
<evidence type="ECO:0000313" key="1">
    <source>
        <dbReference type="EMBL" id="EEC50569.1"/>
    </source>
</evidence>
<organism evidence="1 2">
    <name type="scientific">Phaeodactylum tricornutum (strain CCAP 1055/1)</name>
    <dbReference type="NCBI Taxonomy" id="556484"/>
    <lineage>
        <taxon>Eukaryota</taxon>
        <taxon>Sar</taxon>
        <taxon>Stramenopiles</taxon>
        <taxon>Ochrophyta</taxon>
        <taxon>Bacillariophyta</taxon>
        <taxon>Bacillariophyceae</taxon>
        <taxon>Bacillariophycidae</taxon>
        <taxon>Naviculales</taxon>
        <taxon>Phaeodactylaceae</taxon>
        <taxon>Phaeodactylum</taxon>
    </lineage>
</organism>
<dbReference type="EMBL" id="CM000606">
    <property type="protein sequence ID" value="EEC50569.1"/>
    <property type="molecule type" value="Genomic_DNA"/>
</dbReference>
<dbReference type="GeneID" id="7197365"/>
<dbReference type="HOGENOM" id="CLU_533755_0_0_1"/>
<reference evidence="2" key="2">
    <citation type="submission" date="2008-08" db="EMBL/GenBank/DDBJ databases">
        <authorList>
            <consortium name="Diatom Consortium"/>
            <person name="Grigoriev I."/>
            <person name="Grimwood J."/>
            <person name="Kuo A."/>
            <person name="Otillar R.P."/>
            <person name="Salamov A."/>
            <person name="Detter J.C."/>
            <person name="Lindquist E."/>
            <person name="Shapiro H."/>
            <person name="Lucas S."/>
            <person name="Glavina del Rio T."/>
            <person name="Pitluck S."/>
            <person name="Rokhsar D."/>
            <person name="Bowler C."/>
        </authorList>
    </citation>
    <scope>GENOME REANNOTATION</scope>
    <source>
        <strain evidence="2">CCAP 1055/1</strain>
    </source>
</reference>
<protein>
    <submittedName>
        <fullName evidence="1">Uncharacterized protein</fullName>
    </submittedName>
</protein>
<dbReference type="PANTHER" id="PTHR13211">
    <property type="entry name" value="TELOMERASE CAJAL BODY PROTEIN 1"/>
    <property type="match status" value="1"/>
</dbReference>
<keyword evidence="2" id="KW-1185">Reference proteome</keyword>
<dbReference type="RefSeq" id="XP_002177755.1">
    <property type="nucleotide sequence ID" value="XM_002177719.1"/>
</dbReference>
<dbReference type="PaxDb" id="2850-Phatr43656"/>
<reference evidence="1 2" key="1">
    <citation type="journal article" date="2008" name="Nature">
        <title>The Phaeodactylum genome reveals the evolutionary history of diatom genomes.</title>
        <authorList>
            <person name="Bowler C."/>
            <person name="Allen A.E."/>
            <person name="Badger J.H."/>
            <person name="Grimwood J."/>
            <person name="Jabbari K."/>
            <person name="Kuo A."/>
            <person name="Maheswari U."/>
            <person name="Martens C."/>
            <person name="Maumus F."/>
            <person name="Otillar R.P."/>
            <person name="Rayko E."/>
            <person name="Salamov A."/>
            <person name="Vandepoele K."/>
            <person name="Beszteri B."/>
            <person name="Gruber A."/>
            <person name="Heijde M."/>
            <person name="Katinka M."/>
            <person name="Mock T."/>
            <person name="Valentin K."/>
            <person name="Verret F."/>
            <person name="Berges J.A."/>
            <person name="Brownlee C."/>
            <person name="Cadoret J.P."/>
            <person name="Chiovitti A."/>
            <person name="Choi C.J."/>
            <person name="Coesel S."/>
            <person name="De Martino A."/>
            <person name="Detter J.C."/>
            <person name="Durkin C."/>
            <person name="Falciatore A."/>
            <person name="Fournet J."/>
            <person name="Haruta M."/>
            <person name="Huysman M.J."/>
            <person name="Jenkins B.D."/>
            <person name="Jiroutova K."/>
            <person name="Jorgensen R.E."/>
            <person name="Joubert Y."/>
            <person name="Kaplan A."/>
            <person name="Kroger N."/>
            <person name="Kroth P.G."/>
            <person name="La Roche J."/>
            <person name="Lindquist E."/>
            <person name="Lommer M."/>
            <person name="Martin-Jezequel V."/>
            <person name="Lopez P.J."/>
            <person name="Lucas S."/>
            <person name="Mangogna M."/>
            <person name="McGinnis K."/>
            <person name="Medlin L.K."/>
            <person name="Montsant A."/>
            <person name="Oudot-Le Secq M.P."/>
            <person name="Napoli C."/>
            <person name="Obornik M."/>
            <person name="Parker M.S."/>
            <person name="Petit J.L."/>
            <person name="Porcel B.M."/>
            <person name="Poulsen N."/>
            <person name="Robison M."/>
            <person name="Rychlewski L."/>
            <person name="Rynearson T.A."/>
            <person name="Schmutz J."/>
            <person name="Shapiro H."/>
            <person name="Siaut M."/>
            <person name="Stanley M."/>
            <person name="Sussman M.R."/>
            <person name="Taylor A.R."/>
            <person name="Vardi A."/>
            <person name="von Dassow P."/>
            <person name="Vyverman W."/>
            <person name="Willis A."/>
            <person name="Wyrwicz L.S."/>
            <person name="Rokhsar D.S."/>
            <person name="Weissenbach J."/>
            <person name="Armbrust E.V."/>
            <person name="Green B.R."/>
            <person name="Van de Peer Y."/>
            <person name="Grigoriev I.V."/>
        </authorList>
    </citation>
    <scope>NUCLEOTIDE SEQUENCE [LARGE SCALE GENOMIC DNA]</scope>
    <source>
        <strain evidence="1 2">CCAP 1055/1</strain>
    </source>
</reference>
<name>B7FT08_PHATC</name>
<dbReference type="KEGG" id="pti:PHATRDRAFT_43656"/>